<dbReference type="SUPFAM" id="SSF53756">
    <property type="entry name" value="UDP-Glycosyltransferase/glycogen phosphorylase"/>
    <property type="match status" value="1"/>
</dbReference>
<dbReference type="STRING" id="927664.SAMN05421780_102271"/>
<dbReference type="EMBL" id="FOLE01000002">
    <property type="protein sequence ID" value="SFC01260.1"/>
    <property type="molecule type" value="Genomic_DNA"/>
</dbReference>
<proteinExistence type="predicted"/>
<dbReference type="Gene3D" id="3.40.50.2000">
    <property type="entry name" value="Glycogen Phosphorylase B"/>
    <property type="match status" value="1"/>
</dbReference>
<dbReference type="RefSeq" id="WP_091508667.1">
    <property type="nucleotide sequence ID" value="NZ_FOLE01000002.1"/>
</dbReference>
<evidence type="ECO:0000313" key="2">
    <source>
        <dbReference type="Proteomes" id="UP000199514"/>
    </source>
</evidence>
<evidence type="ECO:0000313" key="1">
    <source>
        <dbReference type="EMBL" id="SFC01260.1"/>
    </source>
</evidence>
<dbReference type="OrthoDB" id="9794575at2"/>
<reference evidence="1 2" key="1">
    <citation type="submission" date="2016-10" db="EMBL/GenBank/DDBJ databases">
        <authorList>
            <person name="de Groot N.N."/>
        </authorList>
    </citation>
    <scope>NUCLEOTIDE SEQUENCE [LARGE SCALE GENOMIC DNA]</scope>
    <source>
        <strain evidence="1 2">DSM 6793</strain>
    </source>
</reference>
<sequence>MATSSPTQQATKKVLILAYYWPPSGGSGVQRWLKFVKYLRVYGWEPVVITPKHGTAPYYDDTLLRDVPEGVKVYKTDTFEPFELYNRLQGKKKDAPIPVGTVGIKDPKTIFQKVANYIRANLFIPDARRGWRKYAVEAAKQAIAENPEICVMATTGPPHSVHLAGLDIKKMSGLPWVADLRDPWTNIFYNKELPRTESTKRRDKALEDSVLKAADVVTVTSWGTGQEFENRAREIQVIFNGFDEDDIYTGALAPADYFRLAHVGNFFPFYDSPGLWQAIAELTRENADFARYFRLSFTGVTDAVILQKLYDAGLREWVENNAPVPHHEATRKMFEAAMLLFVIPNDGSKGVIAGKTFEYLASGTSILTVGDPQANVSQILTEQKRLAVIDYNDTLALKAALLQTFEAWLSGGRITRKFPDSVTGSPYSRKALTGRLAAIFDRIKK</sequence>
<dbReference type="Proteomes" id="UP000199514">
    <property type="component" value="Unassembled WGS sequence"/>
</dbReference>
<protein>
    <submittedName>
        <fullName evidence="1">Uncharacterized protein</fullName>
    </submittedName>
</protein>
<organism evidence="1 2">
    <name type="scientific">Flexibacter flexilis DSM 6793</name>
    <dbReference type="NCBI Taxonomy" id="927664"/>
    <lineage>
        <taxon>Bacteria</taxon>
        <taxon>Pseudomonadati</taxon>
        <taxon>Bacteroidota</taxon>
        <taxon>Cytophagia</taxon>
        <taxon>Cytophagales</taxon>
        <taxon>Flexibacteraceae</taxon>
        <taxon>Flexibacter</taxon>
    </lineage>
</organism>
<accession>A0A1I1FWA3</accession>
<keyword evidence="2" id="KW-1185">Reference proteome</keyword>
<dbReference type="AlphaFoldDB" id="A0A1I1FWA3"/>
<name>A0A1I1FWA3_9BACT</name>
<gene>
    <name evidence="1" type="ORF">SAMN05421780_102271</name>
</gene>